<dbReference type="EMBL" id="MN079132">
    <property type="protein sequence ID" value="QEA06252.1"/>
    <property type="molecule type" value="Genomic_DNA"/>
</dbReference>
<name>A0A5B8RFD8_9ZZZZ</name>
<evidence type="ECO:0000313" key="1">
    <source>
        <dbReference type="EMBL" id="QEA06252.1"/>
    </source>
</evidence>
<proteinExistence type="predicted"/>
<gene>
    <name evidence="1" type="ORF">KBTEX_02582</name>
</gene>
<accession>A0A5B8RFD8</accession>
<reference evidence="1" key="1">
    <citation type="submission" date="2019-06" db="EMBL/GenBank/DDBJ databases">
        <authorList>
            <person name="Murdoch R.W."/>
            <person name="Fathepure B."/>
        </authorList>
    </citation>
    <scope>NUCLEOTIDE SEQUENCE</scope>
</reference>
<sequence>MSSRPTSVEPVNENTRTDGCLSRVSEIVPAEPITRFTLPAGRSSSRSSRVNSAIMVSGVFDDGLITLAQSAASAEESFLAIMPMGKFQGVLSATTPAGR</sequence>
<protein>
    <submittedName>
        <fullName evidence="1">Uncharacterized protein</fullName>
    </submittedName>
</protein>
<organism evidence="1">
    <name type="scientific">uncultured organism</name>
    <dbReference type="NCBI Taxonomy" id="155900"/>
    <lineage>
        <taxon>unclassified sequences</taxon>
        <taxon>environmental samples</taxon>
    </lineage>
</organism>
<dbReference type="AlphaFoldDB" id="A0A5B8RFD8"/>